<organism evidence="3 4">
    <name type="scientific">Pontibacillus yanchengensis</name>
    <dbReference type="NCBI Taxonomy" id="462910"/>
    <lineage>
        <taxon>Bacteria</taxon>
        <taxon>Bacillati</taxon>
        <taxon>Bacillota</taxon>
        <taxon>Bacilli</taxon>
        <taxon>Bacillales</taxon>
        <taxon>Bacillaceae</taxon>
        <taxon>Pontibacillus</taxon>
    </lineage>
</organism>
<evidence type="ECO:0000313" key="3">
    <source>
        <dbReference type="EMBL" id="MYL33911.1"/>
    </source>
</evidence>
<dbReference type="SUPFAM" id="SSF56601">
    <property type="entry name" value="beta-lactamase/transpeptidase-like"/>
    <property type="match status" value="1"/>
</dbReference>
<comment type="caution">
    <text evidence="3">The sequence shown here is derived from an EMBL/GenBank/DDBJ whole genome shotgun (WGS) entry which is preliminary data.</text>
</comment>
<dbReference type="Pfam" id="PF00144">
    <property type="entry name" value="Beta-lactamase"/>
    <property type="match status" value="1"/>
</dbReference>
<gene>
    <name evidence="3" type="ORF">GLW05_09900</name>
</gene>
<sequence>MYDAYLTKLVEDGELPGGVLHIQHKGVSIFEKAYGSYLNRYEEEQSIQQDTLFDVASLTKVMVTLPAILKLVDQNQIKLDDPIQAYIPAFKHKNVTIYHALTHTTGLPADLGRIKRNQPQDILQLIVEKDLIEEPGTKTEYSDLGMIMLGHLVERVSGMKLEDFATENLLQPWGLTQTMFHPKNQTNIASTEKVNGTYVQGEVHDEKAYHLGGAGGSAGVFSTAKDVARFGHLWLYPHKQDVLSPALMKKAATHFFNNRGLGFEVWSGEGNELSCGRRWSEGSFGHTGFTGTSLWVDQQEELVVALLTNVVHYGRNHNMRQIRPELHSLIHESLI</sequence>
<keyword evidence="1 3" id="KW-0378">Hydrolase</keyword>
<dbReference type="InterPro" id="IPR012338">
    <property type="entry name" value="Beta-lactam/transpept-like"/>
</dbReference>
<feature type="domain" description="Beta-lactamase-related" evidence="2">
    <location>
        <begin position="3"/>
        <end position="316"/>
    </location>
</feature>
<protein>
    <submittedName>
        <fullName evidence="3">Serine hydrolase</fullName>
    </submittedName>
</protein>
<accession>A0A6I5A3C8</accession>
<evidence type="ECO:0000259" key="2">
    <source>
        <dbReference type="Pfam" id="PF00144"/>
    </source>
</evidence>
<dbReference type="InterPro" id="IPR050789">
    <property type="entry name" value="Diverse_Enzym_Activities"/>
</dbReference>
<proteinExistence type="predicted"/>
<dbReference type="RefSeq" id="WP_160909597.1">
    <property type="nucleotide sequence ID" value="NZ_WMEQ01000006.1"/>
</dbReference>
<dbReference type="Proteomes" id="UP000468638">
    <property type="component" value="Unassembled WGS sequence"/>
</dbReference>
<dbReference type="GO" id="GO:0016787">
    <property type="term" value="F:hydrolase activity"/>
    <property type="evidence" value="ECO:0007669"/>
    <property type="project" value="UniProtKB-KW"/>
</dbReference>
<dbReference type="AlphaFoldDB" id="A0A6I5A3C8"/>
<evidence type="ECO:0000256" key="1">
    <source>
        <dbReference type="ARBA" id="ARBA00022801"/>
    </source>
</evidence>
<dbReference type="EMBL" id="WMEQ01000006">
    <property type="protein sequence ID" value="MYL33911.1"/>
    <property type="molecule type" value="Genomic_DNA"/>
</dbReference>
<name>A0A6I5A3C8_9BACI</name>
<dbReference type="OrthoDB" id="9770183at2"/>
<reference evidence="3 4" key="1">
    <citation type="submission" date="2019-11" db="EMBL/GenBank/DDBJ databases">
        <title>Genome sequences of 17 halophilic strains isolated from different environments.</title>
        <authorList>
            <person name="Furrow R.E."/>
        </authorList>
    </citation>
    <scope>NUCLEOTIDE SEQUENCE [LARGE SCALE GENOMIC DNA]</scope>
    <source>
        <strain evidence="3 4">22514_16_FS</strain>
    </source>
</reference>
<dbReference type="Gene3D" id="3.40.710.10">
    <property type="entry name" value="DD-peptidase/beta-lactamase superfamily"/>
    <property type="match status" value="1"/>
</dbReference>
<dbReference type="PANTHER" id="PTHR43283">
    <property type="entry name" value="BETA-LACTAMASE-RELATED"/>
    <property type="match status" value="1"/>
</dbReference>
<dbReference type="InterPro" id="IPR001466">
    <property type="entry name" value="Beta-lactam-related"/>
</dbReference>
<dbReference type="PANTHER" id="PTHR43283:SF11">
    <property type="entry name" value="BETA-LACTAMASE-RELATED DOMAIN-CONTAINING PROTEIN"/>
    <property type="match status" value="1"/>
</dbReference>
<evidence type="ECO:0000313" key="4">
    <source>
        <dbReference type="Proteomes" id="UP000468638"/>
    </source>
</evidence>